<dbReference type="GeneID" id="80518658"/>
<evidence type="ECO:0000259" key="1">
    <source>
        <dbReference type="PROSITE" id="PS51831"/>
    </source>
</evidence>
<organism evidence="2">
    <name type="scientific">Tupanvirus soda lake</name>
    <dbReference type="NCBI Taxonomy" id="2126985"/>
    <lineage>
        <taxon>Viruses</taxon>
        <taxon>Varidnaviria</taxon>
        <taxon>Bamfordvirae</taxon>
        <taxon>Nucleocytoviricota</taxon>
        <taxon>Megaviricetes</taxon>
        <taxon>Imitervirales</taxon>
        <taxon>Mimiviridae</taxon>
        <taxon>Megamimivirinae</taxon>
        <taxon>Tupanvirus</taxon>
        <taxon>Tupanvirus salinum</taxon>
    </lineage>
</organism>
<dbReference type="Pfam" id="PF01966">
    <property type="entry name" value="HD"/>
    <property type="match status" value="1"/>
</dbReference>
<sequence length="490" mass="56497">MTSRSYSKLFGCNVHDAIRVSAMALKIINTPEFQRMRGIKQLGLCHHVYPAATHTRFEHSLGVYHLAGKMLEKIQQQYPDRLYDIPELGPDEKKLTNKIAECIKIAALCHDIGHGPFSHIFDNILLKNSTHPNRHHETRSCLIIEILCKRELRCELDDNHIAFIKSIIDPQEHHKGALYQIVANHLNGIDVDKFDYLARDTKNLGLNTGFNANRLINEFIIDRNGNIAYPKHCSSDVYDMFHSRYMMHKKVYSHKTVKLVELMLADLFLKVDSIFGISGSIDNMASFCKLTDDTIFHYIQAIIHPPSFAQINLEPEQLQAVRDANDIHQSIITRNLYQQVLEIAEDEKAEAYLCGFLEYLLKTYPSFNRDDFAIFKIKIGFVSGNKSDPFESIYFYDKKEDDNTFTVKKSHISGLINNKIQETHWHMVCKKRSIYHIIISEVKNYTLSLINNDNIVSYEGDEKNGMMINNDNIVSYEGDEKNGMMINNDK</sequence>
<dbReference type="EMBL" id="KY523104">
    <property type="protein sequence ID" value="QKU35236.1"/>
    <property type="molecule type" value="Genomic_DNA"/>
</dbReference>
<dbReference type="SMART" id="SM00471">
    <property type="entry name" value="HDc"/>
    <property type="match status" value="1"/>
</dbReference>
<dbReference type="CDD" id="cd00077">
    <property type="entry name" value="HDc"/>
    <property type="match status" value="1"/>
</dbReference>
<dbReference type="GO" id="GO:0008832">
    <property type="term" value="F:dGTPase activity"/>
    <property type="evidence" value="ECO:0007669"/>
    <property type="project" value="TreeGrafter"/>
</dbReference>
<dbReference type="InterPro" id="IPR006674">
    <property type="entry name" value="HD_domain"/>
</dbReference>
<dbReference type="Gene3D" id="1.10.3210.10">
    <property type="entry name" value="Hypothetical protein af1432"/>
    <property type="match status" value="1"/>
</dbReference>
<proteinExistence type="predicted"/>
<dbReference type="Gene3D" id="3.30.70.2760">
    <property type="match status" value="1"/>
</dbReference>
<dbReference type="RefSeq" id="YP_010781894.1">
    <property type="nucleotide sequence ID" value="NC_075039.1"/>
</dbReference>
<feature type="domain" description="HD" evidence="1">
    <location>
        <begin position="56"/>
        <end position="197"/>
    </location>
</feature>
<name>A0A6N1NUP2_9VIRU</name>
<accession>A0A6N1NUP2</accession>
<dbReference type="KEGG" id="vg:80518658"/>
<reference evidence="2" key="1">
    <citation type="submission" date="2017-01" db="EMBL/GenBank/DDBJ databases">
        <authorList>
            <person name="Assis F.L."/>
            <person name="Abrahao J.S."/>
            <person name="Silva L."/>
            <person name="Khalil J.B."/>
            <person name="Rodrigues R."/>
            <person name="Silva L.S."/>
            <person name="Arantes T."/>
            <person name="Boratto P."/>
            <person name="Andrade M."/>
            <person name="Kroon E.G."/>
            <person name="Ribeiro B."/>
            <person name="Bergier I."/>
            <person name="Seligmann H."/>
            <person name="Ghigo E."/>
            <person name="Colson P."/>
            <person name="Levasseur A."/>
            <person name="Raoult D."/>
            <person name="Scola B.L."/>
        </authorList>
    </citation>
    <scope>NUCLEOTIDE SEQUENCE</scope>
    <source>
        <strain evidence="2">Soda lake</strain>
    </source>
</reference>
<dbReference type="SUPFAM" id="SSF109604">
    <property type="entry name" value="HD-domain/PDEase-like"/>
    <property type="match status" value="1"/>
</dbReference>
<dbReference type="PANTHER" id="PTHR11373">
    <property type="entry name" value="DEOXYNUCLEOSIDE TRIPHOSPHATE TRIPHOSPHOHYDROLASE"/>
    <property type="match status" value="1"/>
</dbReference>
<dbReference type="GO" id="GO:0006203">
    <property type="term" value="P:dGTP catabolic process"/>
    <property type="evidence" value="ECO:0007669"/>
    <property type="project" value="TreeGrafter"/>
</dbReference>
<dbReference type="PANTHER" id="PTHR11373:SF4">
    <property type="entry name" value="DEOXYNUCLEOSIDE TRIPHOSPHATE TRIPHOSPHOHYDROLASE SAMHD1"/>
    <property type="match status" value="1"/>
</dbReference>
<reference evidence="2" key="2">
    <citation type="journal article" date="2018" name="Nat. Commun.">
        <title>Tailed giant Tupanvirus possesses the most complete translational apparatus of the known virosphere.</title>
        <authorList>
            <person name="Abrahao J."/>
            <person name="Silva L."/>
            <person name="Silva L.S."/>
            <person name="Khalil J.Y.B."/>
            <person name="Rodrigues R."/>
            <person name="Arantes T."/>
            <person name="Assis F."/>
            <person name="Boratto P."/>
            <person name="Andrade M."/>
            <person name="Kroon E.G."/>
            <person name="Ribeiro B."/>
            <person name="Bergier I."/>
            <person name="Seligmann H."/>
            <person name="Ghigo E."/>
            <person name="Colson P."/>
            <person name="Levasseur A."/>
            <person name="Kroemer G."/>
            <person name="Raoult D."/>
            <person name="La Scola B."/>
        </authorList>
    </citation>
    <scope>NUCLEOTIDE SEQUENCE [LARGE SCALE GENOMIC DNA]</scope>
    <source>
        <strain evidence="2">Soda lake</strain>
    </source>
</reference>
<protein>
    <submittedName>
        <fullName evidence="2">Putative HD domain-containing protein</fullName>
    </submittedName>
</protein>
<evidence type="ECO:0000313" key="2">
    <source>
        <dbReference type="EMBL" id="QKU35236.1"/>
    </source>
</evidence>
<dbReference type="PROSITE" id="PS51831">
    <property type="entry name" value="HD"/>
    <property type="match status" value="1"/>
</dbReference>
<dbReference type="InterPro" id="IPR050135">
    <property type="entry name" value="dGTPase-like"/>
</dbReference>
<dbReference type="InterPro" id="IPR003607">
    <property type="entry name" value="HD/PDEase_dom"/>
</dbReference>